<dbReference type="Proteomes" id="UP000006729">
    <property type="component" value="Chromosome 8"/>
</dbReference>
<dbReference type="AlphaFoldDB" id="A0A2K1ZLH6"/>
<dbReference type="EMBL" id="CM009297">
    <property type="protein sequence ID" value="PNT26136.2"/>
    <property type="molecule type" value="Genomic_DNA"/>
</dbReference>
<dbReference type="InParanoid" id="A0A2K1ZLH6"/>
<proteinExistence type="predicted"/>
<accession>A0A2K1ZLH6</accession>
<dbReference type="PANTHER" id="PTHR35285:SF1">
    <property type="entry name" value="2-C-METHYL-D-ERYTHRITOL 4-PHOSPHATE CYTIDYLYLTRANSFERASE"/>
    <property type="match status" value="1"/>
</dbReference>
<dbReference type="STRING" id="3694.A0A2K1ZLH6"/>
<evidence type="ECO:0000313" key="1">
    <source>
        <dbReference type="EMBL" id="PNT26136.2"/>
    </source>
</evidence>
<protein>
    <submittedName>
        <fullName evidence="1">Uncharacterized protein</fullName>
    </submittedName>
</protein>
<evidence type="ECO:0000313" key="2">
    <source>
        <dbReference type="Proteomes" id="UP000006729"/>
    </source>
</evidence>
<sequence>MAGVDTTRSQLNAGTPAARLPQPATSGWPLQRLASPPQGAGQNAGGQGPKAAPPRAREQASRGCRLPRPATSGWPLQRLASPPQGAGQNAGGQGPKAARDGEQASRGSPCFRQPSMAAGAAGRHARAPKRPSAQGPPRAPGPQAPAPSAGAGGRARARAWYFWAKGRRRPENGSSMPAKLRAMRPPTLNFSLPAAQVRTRISPPRQQANAAEADSAADTVPRAATAPVSKPAVFLVEPWTIQPVQTHRQHLLPILPISSALPIPPLPPAVSKPALFRQRVPWTNFPAWPGQSIVQPMFVDKSALPIFPHVGMAAAAPLSGPTVFSVKPWTVNHSSPAPAADSADFVGAADSTTAPAVSKPALFRQRVPWTNFPAWPGQSIVQPMFVDKSALPIFPHVGMAAAAPLSGPTVFSVKPWTVNRPDSELIASTCCRFCRFLANAAETDTAAESADTVPRAATAPVSKPAVFLVEPWTVQTHRQHLLPISSALPIPPLPPRV</sequence>
<reference evidence="1 2" key="1">
    <citation type="journal article" date="2006" name="Science">
        <title>The genome of black cottonwood, Populus trichocarpa (Torr. &amp; Gray).</title>
        <authorList>
            <person name="Tuskan G.A."/>
            <person name="Difazio S."/>
            <person name="Jansson S."/>
            <person name="Bohlmann J."/>
            <person name="Grigoriev I."/>
            <person name="Hellsten U."/>
            <person name="Putnam N."/>
            <person name="Ralph S."/>
            <person name="Rombauts S."/>
            <person name="Salamov A."/>
            <person name="Schein J."/>
            <person name="Sterck L."/>
            <person name="Aerts A."/>
            <person name="Bhalerao R.R."/>
            <person name="Bhalerao R.P."/>
            <person name="Blaudez D."/>
            <person name="Boerjan W."/>
            <person name="Brun A."/>
            <person name="Brunner A."/>
            <person name="Busov V."/>
            <person name="Campbell M."/>
            <person name="Carlson J."/>
            <person name="Chalot M."/>
            <person name="Chapman J."/>
            <person name="Chen G.L."/>
            <person name="Cooper D."/>
            <person name="Coutinho P.M."/>
            <person name="Couturier J."/>
            <person name="Covert S."/>
            <person name="Cronk Q."/>
            <person name="Cunningham R."/>
            <person name="Davis J."/>
            <person name="Degroeve S."/>
            <person name="Dejardin A."/>
            <person name="Depamphilis C."/>
            <person name="Detter J."/>
            <person name="Dirks B."/>
            <person name="Dubchak I."/>
            <person name="Duplessis S."/>
            <person name="Ehlting J."/>
            <person name="Ellis B."/>
            <person name="Gendler K."/>
            <person name="Goodstein D."/>
            <person name="Gribskov M."/>
            <person name="Grimwood J."/>
            <person name="Groover A."/>
            <person name="Gunter L."/>
            <person name="Hamberger B."/>
            <person name="Heinze B."/>
            <person name="Helariutta Y."/>
            <person name="Henrissat B."/>
            <person name="Holligan D."/>
            <person name="Holt R."/>
            <person name="Huang W."/>
            <person name="Islam-Faridi N."/>
            <person name="Jones S."/>
            <person name="Jones-Rhoades M."/>
            <person name="Jorgensen R."/>
            <person name="Joshi C."/>
            <person name="Kangasjarvi J."/>
            <person name="Karlsson J."/>
            <person name="Kelleher C."/>
            <person name="Kirkpatrick R."/>
            <person name="Kirst M."/>
            <person name="Kohler A."/>
            <person name="Kalluri U."/>
            <person name="Larimer F."/>
            <person name="Leebens-Mack J."/>
            <person name="Leple J.C."/>
            <person name="Locascio P."/>
            <person name="Lou Y."/>
            <person name="Lucas S."/>
            <person name="Martin F."/>
            <person name="Montanini B."/>
            <person name="Napoli C."/>
            <person name="Nelson D.R."/>
            <person name="Nelson C."/>
            <person name="Nieminen K."/>
            <person name="Nilsson O."/>
            <person name="Pereda V."/>
            <person name="Peter G."/>
            <person name="Philippe R."/>
            <person name="Pilate G."/>
            <person name="Poliakov A."/>
            <person name="Razumovskaya J."/>
            <person name="Richardson P."/>
            <person name="Rinaldi C."/>
            <person name="Ritland K."/>
            <person name="Rouze P."/>
            <person name="Ryaboy D."/>
            <person name="Schmutz J."/>
            <person name="Schrader J."/>
            <person name="Segerman B."/>
            <person name="Shin H."/>
            <person name="Siddiqui A."/>
            <person name="Sterky F."/>
            <person name="Terry A."/>
            <person name="Tsai C.J."/>
            <person name="Uberbacher E."/>
            <person name="Unneberg P."/>
            <person name="Vahala J."/>
            <person name="Wall K."/>
            <person name="Wessler S."/>
            <person name="Yang G."/>
            <person name="Yin T."/>
            <person name="Douglas C."/>
            <person name="Marra M."/>
            <person name="Sandberg G."/>
            <person name="Van de Peer Y."/>
            <person name="Rokhsar D."/>
        </authorList>
    </citation>
    <scope>NUCLEOTIDE SEQUENCE [LARGE SCALE GENOMIC DNA]</scope>
    <source>
        <strain evidence="2">cv. Nisqually</strain>
    </source>
</reference>
<comment type="caution">
    <text evidence="1">The sequence shown here is derived from an EMBL/GenBank/DDBJ whole genome shotgun (WGS) entry which is preliminary data.</text>
</comment>
<organism evidence="1 2">
    <name type="scientific">Populus trichocarpa</name>
    <name type="common">Western balsam poplar</name>
    <name type="synonym">Populus balsamifera subsp. trichocarpa</name>
    <dbReference type="NCBI Taxonomy" id="3694"/>
    <lineage>
        <taxon>Eukaryota</taxon>
        <taxon>Viridiplantae</taxon>
        <taxon>Streptophyta</taxon>
        <taxon>Embryophyta</taxon>
        <taxon>Tracheophyta</taxon>
        <taxon>Spermatophyta</taxon>
        <taxon>Magnoliopsida</taxon>
        <taxon>eudicotyledons</taxon>
        <taxon>Gunneridae</taxon>
        <taxon>Pentapetalae</taxon>
        <taxon>rosids</taxon>
        <taxon>fabids</taxon>
        <taxon>Malpighiales</taxon>
        <taxon>Salicaceae</taxon>
        <taxon>Saliceae</taxon>
        <taxon>Populus</taxon>
    </lineage>
</organism>
<dbReference type="PANTHER" id="PTHR35285">
    <property type="entry name" value="2-C-METHYL-D-ERYTHRITOL 4-PHOSPHATE CYTIDYLYLTRANSFERASE"/>
    <property type="match status" value="1"/>
</dbReference>
<gene>
    <name evidence="1" type="ORF">POPTR_008G224328v4</name>
</gene>
<keyword evidence="2" id="KW-1185">Reference proteome</keyword>
<name>A0A2K1ZLH6_POPTR</name>